<dbReference type="InterPro" id="IPR005829">
    <property type="entry name" value="Sugar_transporter_CS"/>
</dbReference>
<dbReference type="CDD" id="cd17369">
    <property type="entry name" value="MFS_ShiA_like"/>
    <property type="match status" value="1"/>
</dbReference>
<dbReference type="Pfam" id="PF07690">
    <property type="entry name" value="MFS_1"/>
    <property type="match status" value="1"/>
</dbReference>
<feature type="transmembrane region" description="Helical" evidence="12">
    <location>
        <begin position="375"/>
        <end position="399"/>
    </location>
</feature>
<feature type="transmembrane region" description="Helical" evidence="12">
    <location>
        <begin position="338"/>
        <end position="363"/>
    </location>
</feature>
<evidence type="ECO:0000259" key="13">
    <source>
        <dbReference type="PROSITE" id="PS50850"/>
    </source>
</evidence>
<keyword evidence="15" id="KW-1185">Reference proteome</keyword>
<feature type="transmembrane region" description="Helical" evidence="12">
    <location>
        <begin position="193"/>
        <end position="212"/>
    </location>
</feature>
<dbReference type="NCBIfam" id="TIGR00883">
    <property type="entry name" value="2A0106"/>
    <property type="match status" value="1"/>
</dbReference>
<evidence type="ECO:0000256" key="12">
    <source>
        <dbReference type="SAM" id="Phobius"/>
    </source>
</evidence>
<comment type="similarity">
    <text evidence="2">Belongs to the major facilitator superfamily. Metabolite:H+ Symporter (MHS) family (TC 2.A.1.6) family.</text>
</comment>
<evidence type="ECO:0000256" key="5">
    <source>
        <dbReference type="ARBA" id="ARBA00022519"/>
    </source>
</evidence>
<sequence length="437" mass="47585">MSNLQTQNIATIKPQTPRRALIASLVGTVIEWYDFFLYGVAASLVFNHLFFPSDMDPFVSLLLSYATFGIPFFFRPLGGVIFSHIGDRIGRKKTLVFTIILMGVATVLIGVLPGYAAIGIAAPILLTLLRVIQGIGLGGEWGGAILLAVEYSPKGKRGLYGSIPQMGVPIGLFLGTIAMSVVSVLPDDAFMSWGWRIPFLLSAILVIVGLWIRKGVDETPAFKKVKETGNTADSPLLDTLRQNWKTILIFLGIKVVEVGPFYLFTTYIIEYATKHLEYSKSAILNLTSLGAIICALMIPLMGHLSDRYGRKAVFIAGTIGIIITAFPYFYLISLKSNLMFAIATIISLGIAWSAVTALLGTLFSEAFNTNIRYTGITVGYQLGSALFGGTAPMIAAALVKQYQGAWTPLAIYLVITGIISLISIFFIRETHRTEMPD</sequence>
<dbReference type="PROSITE" id="PS00217">
    <property type="entry name" value="SUGAR_TRANSPORT_2"/>
    <property type="match status" value="1"/>
</dbReference>
<dbReference type="STRING" id="112248.SAMN05444392_102390"/>
<dbReference type="PANTHER" id="PTHR43045:SF1">
    <property type="entry name" value="SHIKIMATE TRANSPORTER"/>
    <property type="match status" value="1"/>
</dbReference>
<dbReference type="PROSITE" id="PS50850">
    <property type="entry name" value="MFS"/>
    <property type="match status" value="1"/>
</dbReference>
<evidence type="ECO:0000256" key="10">
    <source>
        <dbReference type="ARBA" id="ARBA00037295"/>
    </source>
</evidence>
<evidence type="ECO:0000256" key="1">
    <source>
        <dbReference type="ARBA" id="ARBA00004429"/>
    </source>
</evidence>
<dbReference type="InterPro" id="IPR011701">
    <property type="entry name" value="MFS"/>
</dbReference>
<evidence type="ECO:0000256" key="9">
    <source>
        <dbReference type="ARBA" id="ARBA00023136"/>
    </source>
</evidence>
<dbReference type="RefSeq" id="WP_084731182.1">
    <property type="nucleotide sequence ID" value="NZ_FQVL01000002.1"/>
</dbReference>
<evidence type="ECO:0000256" key="4">
    <source>
        <dbReference type="ARBA" id="ARBA00022475"/>
    </source>
</evidence>
<dbReference type="InterPro" id="IPR020846">
    <property type="entry name" value="MFS_dom"/>
</dbReference>
<keyword evidence="8 12" id="KW-1133">Transmembrane helix</keyword>
<keyword evidence="3" id="KW-0813">Transport</keyword>
<keyword evidence="5" id="KW-0997">Cell inner membrane</keyword>
<feature type="transmembrane region" description="Helical" evidence="12">
    <location>
        <begin position="159"/>
        <end position="181"/>
    </location>
</feature>
<evidence type="ECO:0000256" key="8">
    <source>
        <dbReference type="ARBA" id="ARBA00022989"/>
    </source>
</evidence>
<feature type="transmembrane region" description="Helical" evidence="12">
    <location>
        <begin position="21"/>
        <end position="46"/>
    </location>
</feature>
<dbReference type="FunFam" id="1.20.1250.20:FF:000001">
    <property type="entry name" value="Dicarboxylate MFS transporter"/>
    <property type="match status" value="1"/>
</dbReference>
<accession>A0A1M4VJJ3</accession>
<evidence type="ECO:0000256" key="7">
    <source>
        <dbReference type="ARBA" id="ARBA00022847"/>
    </source>
</evidence>
<feature type="transmembrane region" description="Helical" evidence="12">
    <location>
        <begin position="94"/>
        <end position="118"/>
    </location>
</feature>
<gene>
    <name evidence="14" type="ORF">SAMN05444392_102390</name>
</gene>
<feature type="transmembrane region" description="Helical" evidence="12">
    <location>
        <begin position="124"/>
        <end position="147"/>
    </location>
</feature>
<keyword evidence="4" id="KW-1003">Cell membrane</keyword>
<dbReference type="InterPro" id="IPR004736">
    <property type="entry name" value="MHS_symport"/>
</dbReference>
<dbReference type="Gene3D" id="1.20.1250.20">
    <property type="entry name" value="MFS general substrate transporter like domains"/>
    <property type="match status" value="2"/>
</dbReference>
<evidence type="ECO:0000313" key="14">
    <source>
        <dbReference type="EMBL" id="SHE69045.1"/>
    </source>
</evidence>
<evidence type="ECO:0000313" key="15">
    <source>
        <dbReference type="Proteomes" id="UP000184476"/>
    </source>
</evidence>
<evidence type="ECO:0000256" key="11">
    <source>
        <dbReference type="ARBA" id="ARBA00039918"/>
    </source>
</evidence>
<protein>
    <recommendedName>
        <fullName evidence="11">Putative proline/betaine transporter</fullName>
    </recommendedName>
</protein>
<feature type="transmembrane region" description="Helical" evidence="12">
    <location>
        <begin position="312"/>
        <end position="332"/>
    </location>
</feature>
<feature type="transmembrane region" description="Helical" evidence="12">
    <location>
        <begin position="247"/>
        <end position="269"/>
    </location>
</feature>
<organism evidence="14 15">
    <name type="scientific">Seinonella peptonophila</name>
    <dbReference type="NCBI Taxonomy" id="112248"/>
    <lineage>
        <taxon>Bacteria</taxon>
        <taxon>Bacillati</taxon>
        <taxon>Bacillota</taxon>
        <taxon>Bacilli</taxon>
        <taxon>Bacillales</taxon>
        <taxon>Thermoactinomycetaceae</taxon>
        <taxon>Seinonella</taxon>
    </lineage>
</organism>
<keyword evidence="6 12" id="KW-0812">Transmembrane</keyword>
<comment type="function">
    <text evidence="10">May be a proton symporter involved in the uptake of osmolytes such as proline and glycine betaine.</text>
</comment>
<keyword evidence="7" id="KW-0769">Symport</keyword>
<dbReference type="SUPFAM" id="SSF103473">
    <property type="entry name" value="MFS general substrate transporter"/>
    <property type="match status" value="1"/>
</dbReference>
<dbReference type="GO" id="GO:0015293">
    <property type="term" value="F:symporter activity"/>
    <property type="evidence" value="ECO:0007669"/>
    <property type="project" value="UniProtKB-KW"/>
</dbReference>
<dbReference type="InterPro" id="IPR036259">
    <property type="entry name" value="MFS_trans_sf"/>
</dbReference>
<proteinExistence type="inferred from homology"/>
<comment type="subcellular location">
    <subcellularLocation>
        <location evidence="1">Cell inner membrane</location>
        <topology evidence="1">Multi-pass membrane protein</topology>
    </subcellularLocation>
</comment>
<reference evidence="14 15" key="1">
    <citation type="submission" date="2016-11" db="EMBL/GenBank/DDBJ databases">
        <authorList>
            <person name="Jaros S."/>
            <person name="Januszkiewicz K."/>
            <person name="Wedrychowicz H."/>
        </authorList>
    </citation>
    <scope>NUCLEOTIDE SEQUENCE [LARGE SCALE GENOMIC DNA]</scope>
    <source>
        <strain evidence="14 15">DSM 44666</strain>
    </source>
</reference>
<feature type="transmembrane region" description="Helical" evidence="12">
    <location>
        <begin position="405"/>
        <end position="427"/>
    </location>
</feature>
<feature type="transmembrane region" description="Helical" evidence="12">
    <location>
        <begin position="58"/>
        <end position="82"/>
    </location>
</feature>
<dbReference type="GO" id="GO:0005886">
    <property type="term" value="C:plasma membrane"/>
    <property type="evidence" value="ECO:0007669"/>
    <property type="project" value="UniProtKB-SubCell"/>
</dbReference>
<dbReference type="PANTHER" id="PTHR43045">
    <property type="entry name" value="SHIKIMATE TRANSPORTER"/>
    <property type="match status" value="1"/>
</dbReference>
<evidence type="ECO:0000256" key="6">
    <source>
        <dbReference type="ARBA" id="ARBA00022692"/>
    </source>
</evidence>
<evidence type="ECO:0000256" key="3">
    <source>
        <dbReference type="ARBA" id="ARBA00022448"/>
    </source>
</evidence>
<dbReference type="EMBL" id="FQVL01000002">
    <property type="protein sequence ID" value="SHE69045.1"/>
    <property type="molecule type" value="Genomic_DNA"/>
</dbReference>
<evidence type="ECO:0000256" key="2">
    <source>
        <dbReference type="ARBA" id="ARBA00008240"/>
    </source>
</evidence>
<name>A0A1M4VJJ3_9BACL</name>
<keyword evidence="9 12" id="KW-0472">Membrane</keyword>
<feature type="transmembrane region" description="Helical" evidence="12">
    <location>
        <begin position="281"/>
        <end position="300"/>
    </location>
</feature>
<dbReference type="AlphaFoldDB" id="A0A1M4VJJ3"/>
<dbReference type="Proteomes" id="UP000184476">
    <property type="component" value="Unassembled WGS sequence"/>
</dbReference>
<feature type="domain" description="Major facilitator superfamily (MFS) profile" evidence="13">
    <location>
        <begin position="20"/>
        <end position="431"/>
    </location>
</feature>